<organism evidence="2 3">
    <name type="scientific">Durusdinium trenchii</name>
    <dbReference type="NCBI Taxonomy" id="1381693"/>
    <lineage>
        <taxon>Eukaryota</taxon>
        <taxon>Sar</taxon>
        <taxon>Alveolata</taxon>
        <taxon>Dinophyceae</taxon>
        <taxon>Suessiales</taxon>
        <taxon>Symbiodiniaceae</taxon>
        <taxon>Durusdinium</taxon>
    </lineage>
</organism>
<protein>
    <submittedName>
        <fullName evidence="2">Uncharacterized protein</fullName>
    </submittedName>
</protein>
<dbReference type="Proteomes" id="UP001642464">
    <property type="component" value="Unassembled WGS sequence"/>
</dbReference>
<reference evidence="2 3" key="1">
    <citation type="submission" date="2024-02" db="EMBL/GenBank/DDBJ databases">
        <authorList>
            <person name="Chen Y."/>
            <person name="Shah S."/>
            <person name="Dougan E. K."/>
            <person name="Thang M."/>
            <person name="Chan C."/>
        </authorList>
    </citation>
    <scope>NUCLEOTIDE SEQUENCE [LARGE SCALE GENOMIC DNA]</scope>
</reference>
<feature type="region of interest" description="Disordered" evidence="1">
    <location>
        <begin position="1"/>
        <end position="41"/>
    </location>
</feature>
<gene>
    <name evidence="2" type="ORF">SCF082_LOCUS41273</name>
</gene>
<dbReference type="EMBL" id="CAXAMM010039562">
    <property type="protein sequence ID" value="CAK9087311.1"/>
    <property type="molecule type" value="Genomic_DNA"/>
</dbReference>
<accession>A0ABP0QJW0</accession>
<feature type="compositionally biased region" description="Pro residues" evidence="1">
    <location>
        <begin position="18"/>
        <end position="29"/>
    </location>
</feature>
<keyword evidence="3" id="KW-1185">Reference proteome</keyword>
<evidence type="ECO:0000313" key="3">
    <source>
        <dbReference type="Proteomes" id="UP001642464"/>
    </source>
</evidence>
<sequence>MLVPIPKDEDLPVAVPDAPTPAGPTPAAPSGPEKKKGGWSTGAKVAAGTAGVVAVGGLAVAGAVLGEHIAEEGWDATMAELGDVAADAGEAIAGAAEDVGEAVAGAAEDAGEWIAGAAEDAGDFIMDLF</sequence>
<proteinExistence type="predicted"/>
<evidence type="ECO:0000256" key="1">
    <source>
        <dbReference type="SAM" id="MobiDB-lite"/>
    </source>
</evidence>
<evidence type="ECO:0000313" key="2">
    <source>
        <dbReference type="EMBL" id="CAK9087311.1"/>
    </source>
</evidence>
<feature type="compositionally biased region" description="Basic and acidic residues" evidence="1">
    <location>
        <begin position="1"/>
        <end position="10"/>
    </location>
</feature>
<comment type="caution">
    <text evidence="2">The sequence shown here is derived from an EMBL/GenBank/DDBJ whole genome shotgun (WGS) entry which is preliminary data.</text>
</comment>
<name>A0ABP0QJW0_9DINO</name>